<dbReference type="RefSeq" id="YP_002854654.1">
    <property type="nucleotide sequence ID" value="NC_012639.1"/>
</dbReference>
<sequence>MSMKRKMSESKIATAISEADLATVDGTSIREIDSSEDGDAERDLMPIVGELCVFESSSAKRFARAKTWFDDFEYNMSRGNSTVIYCDTPQNNLDDLFAYCKNHLNLNEHYDKLYPRPAPKVCIEKAVAPRIVNQVGLSVQGGLQQFYFYDKVNLKLCTGKHGPFLKLYWSRLAAHNRMMANLIAMYRGWEPNEIVKMQTDILVNVPTDFKQKQAFVSKFFDIHVKRNAKIFKTGISRENGPLVCDMFSPERFDKIFEFNYEENNQVKPSNTISMTMYALLEGFKVGKEKELNTVYNKTISAKPYSVAVQPLCFFHTVETEEE</sequence>
<keyword evidence="2" id="KW-1185">Reference proteome</keyword>
<dbReference type="KEGG" id="vg:7804599"/>
<dbReference type="Pfam" id="PF04786">
    <property type="entry name" value="Baculo_DNA_bind"/>
    <property type="match status" value="1"/>
</dbReference>
<name>C3TWV2_9ABAC</name>
<organism evidence="1 2">
    <name type="scientific">Euproctis pseudoconspersa nucleopolyhedrovirus</name>
    <dbReference type="NCBI Taxonomy" id="307467"/>
    <lineage>
        <taxon>Viruses</taxon>
        <taxon>Viruses incertae sedis</taxon>
        <taxon>Naldaviricetes</taxon>
        <taxon>Lefavirales</taxon>
        <taxon>Baculoviridae</taxon>
        <taxon>Alphabaculovirus</taxon>
        <taxon>Alphabaculovirus eupseudoconspersae</taxon>
    </lineage>
</organism>
<dbReference type="EMBL" id="FJ227128">
    <property type="protein sequence ID" value="ACO53494.1"/>
    <property type="molecule type" value="Genomic_DNA"/>
</dbReference>
<dbReference type="InterPro" id="IPR006871">
    <property type="entry name" value="ssDNA-bd_baculovirus"/>
</dbReference>
<accession>C3TWV2</accession>
<dbReference type="GeneID" id="7804599"/>
<proteinExistence type="predicted"/>
<protein>
    <submittedName>
        <fullName evidence="1">DBP-1</fullName>
    </submittedName>
</protein>
<dbReference type="Proteomes" id="UP000203846">
    <property type="component" value="Segment"/>
</dbReference>
<evidence type="ECO:0000313" key="1">
    <source>
        <dbReference type="EMBL" id="ACO53494.1"/>
    </source>
</evidence>
<evidence type="ECO:0000313" key="2">
    <source>
        <dbReference type="Proteomes" id="UP000203846"/>
    </source>
</evidence>
<reference evidence="1 2" key="1">
    <citation type="journal article" date="2009" name="Virus Genes">
        <title>Morphology and genome of Euproctis pseudoconspersa nucleopolyhedrovirus.</title>
        <authorList>
            <person name="Tang X.D."/>
            <person name="Xiao Q."/>
            <person name="Ma X.C."/>
            <person name="Zhu Z.R."/>
            <person name="Zhang C.X."/>
        </authorList>
    </citation>
    <scope>NUCLEOTIDE SEQUENCE [LARGE SCALE GENOMIC DNA]</scope>
    <source>
        <strain evidence="1 2">Hangzhou</strain>
    </source>
</reference>
<dbReference type="OrthoDB" id="23658at10239"/>